<evidence type="ECO:0000256" key="2">
    <source>
        <dbReference type="ARBA" id="ARBA00023015"/>
    </source>
</evidence>
<evidence type="ECO:0000313" key="8">
    <source>
        <dbReference type="Proteomes" id="UP000014254"/>
    </source>
</evidence>
<dbReference type="PANTHER" id="PTHR23043">
    <property type="entry name" value="HYPOXIA-INDUCIBLE FACTOR 1 ALPHA"/>
    <property type="match status" value="1"/>
</dbReference>
<keyword evidence="5" id="KW-0539">Nucleus</keyword>
<dbReference type="GO" id="GO:0000977">
    <property type="term" value="F:RNA polymerase II transcription regulatory region sequence-specific DNA binding"/>
    <property type="evidence" value="ECO:0007669"/>
    <property type="project" value="TreeGrafter"/>
</dbReference>
<gene>
    <name evidence="7" type="ORF">HMPREF1544_01134</name>
</gene>
<keyword evidence="4" id="KW-0804">Transcription</keyword>
<dbReference type="NCBIfam" id="TIGR00229">
    <property type="entry name" value="sensory_box"/>
    <property type="match status" value="1"/>
</dbReference>
<evidence type="ECO:0000256" key="1">
    <source>
        <dbReference type="ARBA" id="ARBA00004123"/>
    </source>
</evidence>
<dbReference type="InParanoid" id="S2KI27"/>
<feature type="domain" description="PAS" evidence="6">
    <location>
        <begin position="14"/>
        <end position="64"/>
    </location>
</feature>
<dbReference type="InterPro" id="IPR000014">
    <property type="entry name" value="PAS"/>
</dbReference>
<dbReference type="OrthoDB" id="411251at2759"/>
<dbReference type="Proteomes" id="UP000014254">
    <property type="component" value="Unassembled WGS sequence"/>
</dbReference>
<dbReference type="Gene3D" id="3.30.450.20">
    <property type="entry name" value="PAS domain"/>
    <property type="match status" value="1"/>
</dbReference>
<dbReference type="SUPFAM" id="SSF55785">
    <property type="entry name" value="PYP-like sensor domain (PAS domain)"/>
    <property type="match status" value="1"/>
</dbReference>
<dbReference type="OMA" id="TILHYCH"/>
<dbReference type="VEuPathDB" id="FungiDB:HMPREF1544_01134"/>
<keyword evidence="3" id="KW-0238">DNA-binding</keyword>
<dbReference type="PROSITE" id="PS50112">
    <property type="entry name" value="PAS"/>
    <property type="match status" value="1"/>
</dbReference>
<keyword evidence="8" id="KW-1185">Reference proteome</keyword>
<name>S2KI27_MUCC1</name>
<accession>S2KI27</accession>
<evidence type="ECO:0000313" key="7">
    <source>
        <dbReference type="EMBL" id="EPB92070.1"/>
    </source>
</evidence>
<comment type="subcellular location">
    <subcellularLocation>
        <location evidence="1">Nucleus</location>
    </subcellularLocation>
</comment>
<sequence>MKNNWIAIWDNTKEARLIYVSESITDHLGWEPQEIIGREGYDLFHPGDHNSLRKVHLANVCNERMSSMVSYRIMAKDGSYVRIETILHYCHDALIGTNFLYDEESLDHKIRANSVDEVYVCLPDGNLQLAGAWNDRQERLQDALDMETMLKNKQLVLSQKRRFCLILNRFSEALNIVFISKLATELVSLDTVKAIGTPLYDYISEKDAPLLKYQIDLAKQHDMVMRLRFDWLMDRERGLSEPVEAIASCTDDGIVMVFRLSPRLFMDDDTI</sequence>
<dbReference type="PANTHER" id="PTHR23043:SF17">
    <property type="entry name" value="PROTEIN SIMILAR"/>
    <property type="match status" value="1"/>
</dbReference>
<organism evidence="7 8">
    <name type="scientific">Mucor circinelloides f. circinelloides (strain 1006PhL)</name>
    <name type="common">Mucormycosis agent</name>
    <name type="synonym">Calyptromyces circinelloides</name>
    <dbReference type="NCBI Taxonomy" id="1220926"/>
    <lineage>
        <taxon>Eukaryota</taxon>
        <taxon>Fungi</taxon>
        <taxon>Fungi incertae sedis</taxon>
        <taxon>Mucoromycota</taxon>
        <taxon>Mucoromycotina</taxon>
        <taxon>Mucoromycetes</taxon>
        <taxon>Mucorales</taxon>
        <taxon>Mucorineae</taxon>
        <taxon>Mucoraceae</taxon>
        <taxon>Mucor</taxon>
    </lineage>
</organism>
<reference evidence="8" key="1">
    <citation type="submission" date="2013-05" db="EMBL/GenBank/DDBJ databases">
        <title>The Genome sequence of Mucor circinelloides f. circinelloides 1006PhL.</title>
        <authorList>
            <consortium name="The Broad Institute Genomics Platform"/>
            <person name="Cuomo C."/>
            <person name="Earl A."/>
            <person name="Findley K."/>
            <person name="Lee S.C."/>
            <person name="Walker B."/>
            <person name="Young S."/>
            <person name="Zeng Q."/>
            <person name="Gargeya S."/>
            <person name="Fitzgerald M."/>
            <person name="Haas B."/>
            <person name="Abouelleil A."/>
            <person name="Allen A.W."/>
            <person name="Alvarado L."/>
            <person name="Arachchi H.M."/>
            <person name="Berlin A.M."/>
            <person name="Chapman S.B."/>
            <person name="Gainer-Dewar J."/>
            <person name="Goldberg J."/>
            <person name="Griggs A."/>
            <person name="Gujja S."/>
            <person name="Hansen M."/>
            <person name="Howarth C."/>
            <person name="Imamovic A."/>
            <person name="Ireland A."/>
            <person name="Larimer J."/>
            <person name="McCowan C."/>
            <person name="Murphy C."/>
            <person name="Pearson M."/>
            <person name="Poon T.W."/>
            <person name="Priest M."/>
            <person name="Roberts A."/>
            <person name="Saif S."/>
            <person name="Shea T."/>
            <person name="Sisk P."/>
            <person name="Sykes S."/>
            <person name="Wortman J."/>
            <person name="Nusbaum C."/>
            <person name="Birren B."/>
        </authorList>
    </citation>
    <scope>NUCLEOTIDE SEQUENCE [LARGE SCALE GENOMIC DNA]</scope>
    <source>
        <strain evidence="8">1006PhL</strain>
    </source>
</reference>
<dbReference type="STRING" id="1220926.S2KI27"/>
<dbReference type="CDD" id="cd00130">
    <property type="entry name" value="PAS"/>
    <property type="match status" value="1"/>
</dbReference>
<dbReference type="eggNOG" id="ENOG502S8B6">
    <property type="taxonomic scope" value="Eukaryota"/>
</dbReference>
<proteinExistence type="predicted"/>
<evidence type="ECO:0000256" key="4">
    <source>
        <dbReference type="ARBA" id="ARBA00023163"/>
    </source>
</evidence>
<keyword evidence="2" id="KW-0805">Transcription regulation</keyword>
<dbReference type="EMBL" id="KE123903">
    <property type="protein sequence ID" value="EPB92070.1"/>
    <property type="molecule type" value="Genomic_DNA"/>
</dbReference>
<dbReference type="InterPro" id="IPR035965">
    <property type="entry name" value="PAS-like_dom_sf"/>
</dbReference>
<dbReference type="GO" id="GO:0005634">
    <property type="term" value="C:nucleus"/>
    <property type="evidence" value="ECO:0007669"/>
    <property type="project" value="UniProtKB-SubCell"/>
</dbReference>
<evidence type="ECO:0000259" key="6">
    <source>
        <dbReference type="PROSITE" id="PS50112"/>
    </source>
</evidence>
<protein>
    <recommendedName>
        <fullName evidence="6">PAS domain-containing protein</fullName>
    </recommendedName>
</protein>
<dbReference type="InterPro" id="IPR013655">
    <property type="entry name" value="PAS_fold_3"/>
</dbReference>
<dbReference type="GO" id="GO:0000981">
    <property type="term" value="F:DNA-binding transcription factor activity, RNA polymerase II-specific"/>
    <property type="evidence" value="ECO:0007669"/>
    <property type="project" value="TreeGrafter"/>
</dbReference>
<dbReference type="Pfam" id="PF08447">
    <property type="entry name" value="PAS_3"/>
    <property type="match status" value="1"/>
</dbReference>
<evidence type="ECO:0000256" key="5">
    <source>
        <dbReference type="ARBA" id="ARBA00023242"/>
    </source>
</evidence>
<evidence type="ECO:0000256" key="3">
    <source>
        <dbReference type="ARBA" id="ARBA00023125"/>
    </source>
</evidence>
<dbReference type="AlphaFoldDB" id="S2KI27"/>